<dbReference type="PANTHER" id="PTHR12294">
    <property type="entry name" value="EF HAND DOMAIN FAMILY A1,A2-RELATED"/>
    <property type="match status" value="1"/>
</dbReference>
<accession>A0A1B0CW13</accession>
<evidence type="ECO:0000256" key="1">
    <source>
        <dbReference type="ARBA" id="ARBA00004273"/>
    </source>
</evidence>
<reference evidence="16" key="3">
    <citation type="submission" date="2020-05" db="UniProtKB">
        <authorList>
            <consortium name="EnsemblMetazoa"/>
        </authorList>
    </citation>
    <scope>IDENTIFICATION</scope>
    <source>
        <strain evidence="16">Jacobina</strain>
    </source>
</reference>
<dbReference type="Pfam" id="PF13833">
    <property type="entry name" value="EF-hand_8"/>
    <property type="match status" value="1"/>
</dbReference>
<keyword evidence="9" id="KW-0809">Transit peptide</keyword>
<dbReference type="GO" id="GO:0036444">
    <property type="term" value="P:calcium import into the mitochondrion"/>
    <property type="evidence" value="ECO:0007669"/>
    <property type="project" value="UniProtKB-ARBA"/>
</dbReference>
<evidence type="ECO:0000256" key="4">
    <source>
        <dbReference type="ARBA" id="ARBA00022568"/>
    </source>
</evidence>
<dbReference type="VEuPathDB" id="VectorBase:LLOJ009198"/>
<sequence>MPFFVYSTSQNPTTLTQKDKRKTLESSWMDMFTKEGSNLDGNGDKVQKLSHVNRSIAIDFLDKRNLEKFEKLVKEEAVKIKTKRRLFEEFVSIDHCESADSRRKEQPLGCVRSTSGNVKNFWYQKMSDFEMDPQVLGRRQKQIDYGKCTVGYDNYVKQVPRWQRKFTDPRTPRKTVQVQSKGMGWIDKAVAEAVACLGSRWRHFEIAFQMFDLNGDGDVDCEEFEKVATLIRQQTSIGNRHRDHANTGNTFKGVNSALTTFFFGPKMDQKLTIERFLEFQKQLQREILTLEFTRKKPDENGKISEIEFAELMLAYAGYTQKKKAKKMKLVKKRYKDEGQGISKDDYLDFFHFLNNINDVDTALTFYHIAGAAIDQSTLKHVARTVAHVELSDHVIDVVFTIFDENLDGQLSNREFIGVMKNRLQRGLEKPKDTGFVKFMYSILKCAKDTRPSFLEV</sequence>
<evidence type="ECO:0000256" key="8">
    <source>
        <dbReference type="ARBA" id="ARBA00022837"/>
    </source>
</evidence>
<evidence type="ECO:0000313" key="16">
    <source>
        <dbReference type="EnsemblMetazoa" id="LLOJ009198-PA"/>
    </source>
</evidence>
<dbReference type="Pfam" id="PF15247">
    <property type="entry name" value="SLBP_RNA_bind"/>
    <property type="match status" value="1"/>
</dbReference>
<evidence type="ECO:0000313" key="17">
    <source>
        <dbReference type="Proteomes" id="UP000092461"/>
    </source>
</evidence>
<dbReference type="Gene3D" id="1.10.8.1120">
    <property type="entry name" value="Histone RNA hairpin-binding protein RNA-binding domain"/>
    <property type="match status" value="1"/>
</dbReference>
<evidence type="ECO:0000313" key="15">
    <source>
        <dbReference type="EMBL" id="MBC1174282.1"/>
    </source>
</evidence>
<evidence type="ECO:0000256" key="13">
    <source>
        <dbReference type="ARBA" id="ARBA00038333"/>
    </source>
</evidence>
<keyword evidence="5" id="KW-0479">Metal-binding</keyword>
<proteinExistence type="inferred from homology"/>
<dbReference type="InterPro" id="IPR039800">
    <property type="entry name" value="MICU1/2/3"/>
</dbReference>
<dbReference type="Pfam" id="PF13202">
    <property type="entry name" value="EF-hand_5"/>
    <property type="match status" value="1"/>
</dbReference>
<dbReference type="AlphaFoldDB" id="A0A1B0CW13"/>
<dbReference type="InterPro" id="IPR018247">
    <property type="entry name" value="EF_Hand_1_Ca_BS"/>
</dbReference>
<reference evidence="17" key="1">
    <citation type="submission" date="2012-05" db="EMBL/GenBank/DDBJ databases">
        <title>Whole Genome Assembly of Lutzomyia longipalpis.</title>
        <authorList>
            <person name="Richards S."/>
            <person name="Qu C."/>
            <person name="Dillon R."/>
            <person name="Worley K."/>
            <person name="Scherer S."/>
            <person name="Batterton M."/>
            <person name="Taylor A."/>
            <person name="Hawes A."/>
            <person name="Hernandez B."/>
            <person name="Kovar C."/>
            <person name="Mandapat C."/>
            <person name="Pham C."/>
            <person name="Qu C."/>
            <person name="Jing C."/>
            <person name="Bess C."/>
            <person name="Bandaranaike D."/>
            <person name="Ngo D."/>
            <person name="Ongeri F."/>
            <person name="Arias F."/>
            <person name="Lara F."/>
            <person name="Weissenberger G."/>
            <person name="Kamau G."/>
            <person name="Han H."/>
            <person name="Shen H."/>
            <person name="Dinh H."/>
            <person name="Khalil I."/>
            <person name="Jones J."/>
            <person name="Shafer J."/>
            <person name="Jayaseelan J."/>
            <person name="Quiroz J."/>
            <person name="Blankenburg K."/>
            <person name="Nguyen L."/>
            <person name="Jackson L."/>
            <person name="Francisco L."/>
            <person name="Tang L.-Y."/>
            <person name="Pu L.-L."/>
            <person name="Perales L."/>
            <person name="Lorensuhewa L."/>
            <person name="Munidasa M."/>
            <person name="Coyle M."/>
            <person name="Taylor M."/>
            <person name="Puazo M."/>
            <person name="Firestine M."/>
            <person name="Scheel M."/>
            <person name="Javaid M."/>
            <person name="Wang M."/>
            <person name="Li M."/>
            <person name="Tabassum N."/>
            <person name="Saada N."/>
            <person name="Osuji N."/>
            <person name="Aqrawi P."/>
            <person name="Fu Q."/>
            <person name="Thornton R."/>
            <person name="Raj R."/>
            <person name="Goodspeed R."/>
            <person name="Mata R."/>
            <person name="Najjar R."/>
            <person name="Gubbala S."/>
            <person name="Lee S."/>
            <person name="Denson S."/>
            <person name="Patil S."/>
            <person name="Macmil S."/>
            <person name="Qi S."/>
            <person name="Matskevitch T."/>
            <person name="Palculict T."/>
            <person name="Mathew T."/>
            <person name="Vee V."/>
            <person name="Velamala V."/>
            <person name="Korchina V."/>
            <person name="Cai W."/>
            <person name="Liu W."/>
            <person name="Dai W."/>
            <person name="Zou X."/>
            <person name="Zhu Y."/>
            <person name="Zhang Y."/>
            <person name="Wu Y.-Q."/>
            <person name="Xin Y."/>
            <person name="Nazarath L."/>
            <person name="Kovar C."/>
            <person name="Han Y."/>
            <person name="Muzny D."/>
            <person name="Gibbs R."/>
        </authorList>
    </citation>
    <scope>NUCLEOTIDE SEQUENCE [LARGE SCALE GENOMIC DNA]</scope>
    <source>
        <strain evidence="17">Jacobina</strain>
    </source>
</reference>
<dbReference type="InterPro" id="IPR029344">
    <property type="entry name" value="SLBP_RNA_bind"/>
</dbReference>
<comment type="similarity">
    <text evidence="13">Belongs to the MICU1 family. MICU1 subfamily.</text>
</comment>
<evidence type="ECO:0000256" key="11">
    <source>
        <dbReference type="ARBA" id="ARBA00023128"/>
    </source>
</evidence>
<evidence type="ECO:0000256" key="10">
    <source>
        <dbReference type="ARBA" id="ARBA00023065"/>
    </source>
</evidence>
<dbReference type="Proteomes" id="UP000092461">
    <property type="component" value="Unassembled WGS sequence"/>
</dbReference>
<keyword evidence="3" id="KW-0813">Transport</keyword>
<dbReference type="PROSITE" id="PS00018">
    <property type="entry name" value="EF_HAND_1"/>
    <property type="match status" value="1"/>
</dbReference>
<name>A0A1B0CW13_LUTLO</name>
<feature type="domain" description="EF-hand" evidence="14">
    <location>
        <begin position="390"/>
        <end position="425"/>
    </location>
</feature>
<reference evidence="15" key="2">
    <citation type="journal article" date="2020" name="BMC">
        <title>Leishmania infection induces a limited differential gene expression in the sand fly midgut.</title>
        <authorList>
            <person name="Coutinho-Abreu I.V."/>
            <person name="Serafim T.D."/>
            <person name="Meneses C."/>
            <person name="Kamhawi S."/>
            <person name="Oliveira F."/>
            <person name="Valenzuela J.G."/>
        </authorList>
    </citation>
    <scope>NUCLEOTIDE SEQUENCE</scope>
    <source>
        <strain evidence="15">Jacobina</strain>
        <tissue evidence="15">Midgut</tissue>
    </source>
</reference>
<dbReference type="InterPro" id="IPR011992">
    <property type="entry name" value="EF-hand-dom_pair"/>
</dbReference>
<dbReference type="SMART" id="SM00054">
    <property type="entry name" value="EFh"/>
    <property type="match status" value="2"/>
</dbReference>
<keyword evidence="11" id="KW-0496">Mitochondrion</keyword>
<dbReference type="GO" id="GO:0005509">
    <property type="term" value="F:calcium ion binding"/>
    <property type="evidence" value="ECO:0007669"/>
    <property type="project" value="InterPro"/>
</dbReference>
<protein>
    <submittedName>
        <fullName evidence="15">Putative aspartate/glutamate carrier protein aedes albopictus</fullName>
    </submittedName>
</protein>
<evidence type="ECO:0000256" key="12">
    <source>
        <dbReference type="ARBA" id="ARBA00023136"/>
    </source>
</evidence>
<keyword evidence="12" id="KW-0472">Membrane</keyword>
<keyword evidence="7" id="KW-0999">Mitochondrion inner membrane</keyword>
<organism evidence="16 17">
    <name type="scientific">Lutzomyia longipalpis</name>
    <name type="common">Sand fly</name>
    <dbReference type="NCBI Taxonomy" id="7200"/>
    <lineage>
        <taxon>Eukaryota</taxon>
        <taxon>Metazoa</taxon>
        <taxon>Ecdysozoa</taxon>
        <taxon>Arthropoda</taxon>
        <taxon>Hexapoda</taxon>
        <taxon>Insecta</taxon>
        <taxon>Pterygota</taxon>
        <taxon>Neoptera</taxon>
        <taxon>Endopterygota</taxon>
        <taxon>Diptera</taxon>
        <taxon>Nematocera</taxon>
        <taxon>Psychodoidea</taxon>
        <taxon>Psychodidae</taxon>
        <taxon>Lutzomyia</taxon>
        <taxon>Lutzomyia</taxon>
    </lineage>
</organism>
<dbReference type="EMBL" id="AJWK01031561">
    <property type="status" value="NOT_ANNOTATED_CDS"/>
    <property type="molecule type" value="Genomic_DNA"/>
</dbReference>
<dbReference type="EMBL" id="GITU01005579">
    <property type="protein sequence ID" value="MBC1174282.1"/>
    <property type="molecule type" value="Transcribed_RNA"/>
</dbReference>
<comment type="subcellular location">
    <subcellularLocation>
        <location evidence="1">Mitochondrion inner membrane</location>
    </subcellularLocation>
    <subcellularLocation>
        <location evidence="2">Mitochondrion intermembrane space</location>
    </subcellularLocation>
</comment>
<evidence type="ECO:0000259" key="14">
    <source>
        <dbReference type="PROSITE" id="PS50222"/>
    </source>
</evidence>
<evidence type="ECO:0000256" key="9">
    <source>
        <dbReference type="ARBA" id="ARBA00022946"/>
    </source>
</evidence>
<evidence type="ECO:0000256" key="2">
    <source>
        <dbReference type="ARBA" id="ARBA00004569"/>
    </source>
</evidence>
<dbReference type="PANTHER" id="PTHR12294:SF1">
    <property type="entry name" value="CALCIUM UPTAKE PROTEIN 1, MITOCHONDRIAL"/>
    <property type="match status" value="1"/>
</dbReference>
<dbReference type="EnsemblMetazoa" id="LLOJ009198-RA">
    <property type="protein sequence ID" value="LLOJ009198-PA"/>
    <property type="gene ID" value="LLOJ009198"/>
</dbReference>
<dbReference type="GO" id="GO:0003723">
    <property type="term" value="F:RNA binding"/>
    <property type="evidence" value="ECO:0007669"/>
    <property type="project" value="InterPro"/>
</dbReference>
<evidence type="ECO:0000256" key="7">
    <source>
        <dbReference type="ARBA" id="ARBA00022792"/>
    </source>
</evidence>
<keyword evidence="4" id="KW-0109">Calcium transport</keyword>
<evidence type="ECO:0000256" key="6">
    <source>
        <dbReference type="ARBA" id="ARBA00022737"/>
    </source>
</evidence>
<keyword evidence="10" id="KW-0406">Ion transport</keyword>
<dbReference type="VEuPathDB" id="VectorBase:LLONM1_007031"/>
<dbReference type="GO" id="GO:0051560">
    <property type="term" value="P:mitochondrial calcium ion homeostasis"/>
    <property type="evidence" value="ECO:0007669"/>
    <property type="project" value="TreeGrafter"/>
</dbReference>
<dbReference type="InterPro" id="IPR038294">
    <property type="entry name" value="SLBP_RNA_bind_sf"/>
</dbReference>
<evidence type="ECO:0000256" key="5">
    <source>
        <dbReference type="ARBA" id="ARBA00022723"/>
    </source>
</evidence>
<keyword evidence="17" id="KW-1185">Reference proteome</keyword>
<dbReference type="PROSITE" id="PS50222">
    <property type="entry name" value="EF_HAND_2"/>
    <property type="match status" value="2"/>
</dbReference>
<dbReference type="GO" id="GO:1990246">
    <property type="term" value="C:uniplex complex"/>
    <property type="evidence" value="ECO:0007669"/>
    <property type="project" value="TreeGrafter"/>
</dbReference>
<dbReference type="Gene3D" id="1.10.238.10">
    <property type="entry name" value="EF-hand"/>
    <property type="match status" value="2"/>
</dbReference>
<evidence type="ECO:0000256" key="3">
    <source>
        <dbReference type="ARBA" id="ARBA00022448"/>
    </source>
</evidence>
<feature type="domain" description="EF-hand" evidence="14">
    <location>
        <begin position="199"/>
        <end position="234"/>
    </location>
</feature>
<dbReference type="GO" id="GO:0005758">
    <property type="term" value="C:mitochondrial intermembrane space"/>
    <property type="evidence" value="ECO:0007669"/>
    <property type="project" value="UniProtKB-SubCell"/>
</dbReference>
<keyword evidence="8" id="KW-0106">Calcium</keyword>
<dbReference type="SUPFAM" id="SSF47473">
    <property type="entry name" value="EF-hand"/>
    <property type="match status" value="1"/>
</dbReference>
<dbReference type="CDD" id="cd15900">
    <property type="entry name" value="EFh_MICU"/>
    <property type="match status" value="1"/>
</dbReference>
<keyword evidence="6" id="KW-0677">Repeat</keyword>
<dbReference type="InterPro" id="IPR002048">
    <property type="entry name" value="EF_hand_dom"/>
</dbReference>